<dbReference type="PROSITE" id="PS51257">
    <property type="entry name" value="PROKAR_LIPOPROTEIN"/>
    <property type="match status" value="1"/>
</dbReference>
<dbReference type="Proteomes" id="UP001151760">
    <property type="component" value="Unassembled WGS sequence"/>
</dbReference>
<evidence type="ECO:0000313" key="3">
    <source>
        <dbReference type="Proteomes" id="UP001151760"/>
    </source>
</evidence>
<keyword evidence="3" id="KW-1185">Reference proteome</keyword>
<sequence>MVIRMTMWTSLTVSSSLLLSCVITFRWWELIVLFCLCIAHSFHSVHDEDNDEDTDEHWFVPEWGLHNDLQIFSFRAYKEMISHLATPAEDKILSNLTNYKLVRHTYQSLGRSILSQAELLKRHERLNHDNLELLNRYETQLEELNCLRNDYQRKMQKNEGLSKKLVLLENAHLQCSDKETELNDKLKHMEQERDKWR</sequence>
<evidence type="ECO:0000256" key="1">
    <source>
        <dbReference type="SAM" id="Coils"/>
    </source>
</evidence>
<proteinExistence type="predicted"/>
<accession>A0ABQ4XXZ8</accession>
<organism evidence="2 3">
    <name type="scientific">Tanacetum coccineum</name>
    <dbReference type="NCBI Taxonomy" id="301880"/>
    <lineage>
        <taxon>Eukaryota</taxon>
        <taxon>Viridiplantae</taxon>
        <taxon>Streptophyta</taxon>
        <taxon>Embryophyta</taxon>
        <taxon>Tracheophyta</taxon>
        <taxon>Spermatophyta</taxon>
        <taxon>Magnoliopsida</taxon>
        <taxon>eudicotyledons</taxon>
        <taxon>Gunneridae</taxon>
        <taxon>Pentapetalae</taxon>
        <taxon>asterids</taxon>
        <taxon>campanulids</taxon>
        <taxon>Asterales</taxon>
        <taxon>Asteraceae</taxon>
        <taxon>Asteroideae</taxon>
        <taxon>Anthemideae</taxon>
        <taxon>Anthemidinae</taxon>
        <taxon>Tanacetum</taxon>
    </lineage>
</organism>
<gene>
    <name evidence="2" type="ORF">Tco_0702947</name>
</gene>
<reference evidence="2" key="2">
    <citation type="submission" date="2022-01" db="EMBL/GenBank/DDBJ databases">
        <authorList>
            <person name="Yamashiro T."/>
            <person name="Shiraishi A."/>
            <person name="Satake H."/>
            <person name="Nakayama K."/>
        </authorList>
    </citation>
    <scope>NUCLEOTIDE SEQUENCE</scope>
</reference>
<feature type="coiled-coil region" evidence="1">
    <location>
        <begin position="130"/>
        <end position="171"/>
    </location>
</feature>
<evidence type="ECO:0000313" key="2">
    <source>
        <dbReference type="EMBL" id="GJS70106.1"/>
    </source>
</evidence>
<name>A0ABQ4XXZ8_9ASTR</name>
<keyword evidence="1" id="KW-0175">Coiled coil</keyword>
<protein>
    <submittedName>
        <fullName evidence="2">Uncharacterized protein</fullName>
    </submittedName>
</protein>
<dbReference type="EMBL" id="BQNB010009910">
    <property type="protein sequence ID" value="GJS70106.1"/>
    <property type="molecule type" value="Genomic_DNA"/>
</dbReference>
<comment type="caution">
    <text evidence="2">The sequence shown here is derived from an EMBL/GenBank/DDBJ whole genome shotgun (WGS) entry which is preliminary data.</text>
</comment>
<reference evidence="2" key="1">
    <citation type="journal article" date="2022" name="Int. J. Mol. Sci.">
        <title>Draft Genome of Tanacetum Coccineum: Genomic Comparison of Closely Related Tanacetum-Family Plants.</title>
        <authorList>
            <person name="Yamashiro T."/>
            <person name="Shiraishi A."/>
            <person name="Nakayama K."/>
            <person name="Satake H."/>
        </authorList>
    </citation>
    <scope>NUCLEOTIDE SEQUENCE</scope>
</reference>